<evidence type="ECO:0000256" key="2">
    <source>
        <dbReference type="ARBA" id="ARBA00023125"/>
    </source>
</evidence>
<evidence type="ECO:0000256" key="3">
    <source>
        <dbReference type="ARBA" id="ARBA00023163"/>
    </source>
</evidence>
<dbReference type="Pfam" id="PF07729">
    <property type="entry name" value="FCD"/>
    <property type="match status" value="1"/>
</dbReference>
<dbReference type="STRING" id="696762.PFRI_20370"/>
<organism evidence="5 6">
    <name type="scientific">Planktotalea frisia</name>
    <dbReference type="NCBI Taxonomy" id="696762"/>
    <lineage>
        <taxon>Bacteria</taxon>
        <taxon>Pseudomonadati</taxon>
        <taxon>Pseudomonadota</taxon>
        <taxon>Alphaproteobacteria</taxon>
        <taxon>Rhodobacterales</taxon>
        <taxon>Paracoccaceae</taxon>
        <taxon>Planktotalea</taxon>
    </lineage>
</organism>
<dbReference type="EMBL" id="MLCB01000133">
    <property type="protein sequence ID" value="OJI93736.1"/>
    <property type="molecule type" value="Genomic_DNA"/>
</dbReference>
<dbReference type="Pfam" id="PF00392">
    <property type="entry name" value="GntR"/>
    <property type="match status" value="1"/>
</dbReference>
<dbReference type="InterPro" id="IPR011711">
    <property type="entry name" value="GntR_C"/>
</dbReference>
<sequence length="207" mass="22794">MQSAYDQLFQAIETGELKPADRLLETELATRFGVSRTPVREAIRRLEAEGIVIHMPRVGAVVRTLGQQEIVELYEMRIVLETTAAAMAAKHASGAEIRTLEGLNEDMAQNSGDPIKVAILNRAFHHCIMQAARNQFLAHSYHALSHALILLGKTTLETDARVATVVAQHADIIEALKAANPDDAADKMRQHMEASLDHRLKALHIAP</sequence>
<dbReference type="PRINTS" id="PR00035">
    <property type="entry name" value="HTHGNTR"/>
</dbReference>
<dbReference type="OrthoDB" id="8114900at2"/>
<dbReference type="InterPro" id="IPR000485">
    <property type="entry name" value="AsnC-type_HTH_dom"/>
</dbReference>
<keyword evidence="6" id="KW-1185">Reference proteome</keyword>
<name>A0A1L9NWR8_9RHOB</name>
<dbReference type="InterPro" id="IPR036388">
    <property type="entry name" value="WH-like_DNA-bd_sf"/>
</dbReference>
<accession>A0A1L9NWR8</accession>
<comment type="caution">
    <text evidence="5">The sequence shown here is derived from an EMBL/GenBank/DDBJ whole genome shotgun (WGS) entry which is preliminary data.</text>
</comment>
<dbReference type="Gene3D" id="1.20.120.530">
    <property type="entry name" value="GntR ligand-binding domain-like"/>
    <property type="match status" value="1"/>
</dbReference>
<dbReference type="SUPFAM" id="SSF46785">
    <property type="entry name" value="Winged helix' DNA-binding domain"/>
    <property type="match status" value="1"/>
</dbReference>
<keyword evidence="3" id="KW-0804">Transcription</keyword>
<dbReference type="CDD" id="cd07377">
    <property type="entry name" value="WHTH_GntR"/>
    <property type="match status" value="1"/>
</dbReference>
<dbReference type="GO" id="GO:0003700">
    <property type="term" value="F:DNA-binding transcription factor activity"/>
    <property type="evidence" value="ECO:0007669"/>
    <property type="project" value="InterPro"/>
</dbReference>
<dbReference type="PRINTS" id="PR00033">
    <property type="entry name" value="HTHASNC"/>
</dbReference>
<keyword evidence="2" id="KW-0238">DNA-binding</keyword>
<dbReference type="GO" id="GO:0043565">
    <property type="term" value="F:sequence-specific DNA binding"/>
    <property type="evidence" value="ECO:0007669"/>
    <property type="project" value="InterPro"/>
</dbReference>
<dbReference type="SUPFAM" id="SSF48008">
    <property type="entry name" value="GntR ligand-binding domain-like"/>
    <property type="match status" value="1"/>
</dbReference>
<dbReference type="PANTHER" id="PTHR43537">
    <property type="entry name" value="TRANSCRIPTIONAL REGULATOR, GNTR FAMILY"/>
    <property type="match status" value="1"/>
</dbReference>
<dbReference type="PROSITE" id="PS50949">
    <property type="entry name" value="HTH_GNTR"/>
    <property type="match status" value="1"/>
</dbReference>
<keyword evidence="1" id="KW-0805">Transcription regulation</keyword>
<evidence type="ECO:0000256" key="1">
    <source>
        <dbReference type="ARBA" id="ARBA00023015"/>
    </source>
</evidence>
<dbReference type="SMART" id="SM00895">
    <property type="entry name" value="FCD"/>
    <property type="match status" value="1"/>
</dbReference>
<dbReference type="Proteomes" id="UP000184514">
    <property type="component" value="Unassembled WGS sequence"/>
</dbReference>
<dbReference type="InterPro" id="IPR000524">
    <property type="entry name" value="Tscrpt_reg_HTH_GntR"/>
</dbReference>
<evidence type="ECO:0000313" key="5">
    <source>
        <dbReference type="EMBL" id="OJI93736.1"/>
    </source>
</evidence>
<dbReference type="SMART" id="SM00345">
    <property type="entry name" value="HTH_GNTR"/>
    <property type="match status" value="1"/>
</dbReference>
<reference evidence="5 6" key="1">
    <citation type="submission" date="2016-10" db="EMBL/GenBank/DDBJ databases">
        <title>Genome sequence of Planktotalea frisia SH6-1.</title>
        <authorList>
            <person name="Poehlein A."/>
            <person name="Bakenhus I."/>
            <person name="Voget S."/>
            <person name="Brinkhoff T."/>
            <person name="Simon M."/>
        </authorList>
    </citation>
    <scope>NUCLEOTIDE SEQUENCE [LARGE SCALE GENOMIC DNA]</scope>
    <source>
        <strain evidence="5 6">SH6-1</strain>
    </source>
</reference>
<gene>
    <name evidence="5" type="primary">lutR_2</name>
    <name evidence="5" type="ORF">PFRI_20370</name>
</gene>
<dbReference type="InterPro" id="IPR008920">
    <property type="entry name" value="TF_FadR/GntR_C"/>
</dbReference>
<dbReference type="InterPro" id="IPR036390">
    <property type="entry name" value="WH_DNA-bd_sf"/>
</dbReference>
<protein>
    <submittedName>
        <fullName evidence="5">HTH-type transcriptional regulator LutR</fullName>
    </submittedName>
</protein>
<evidence type="ECO:0000313" key="6">
    <source>
        <dbReference type="Proteomes" id="UP000184514"/>
    </source>
</evidence>
<dbReference type="RefSeq" id="WP_072630603.1">
    <property type="nucleotide sequence ID" value="NZ_MLCB01000133.1"/>
</dbReference>
<dbReference type="AlphaFoldDB" id="A0A1L9NWR8"/>
<feature type="domain" description="HTH gntR-type" evidence="4">
    <location>
        <begin position="1"/>
        <end position="65"/>
    </location>
</feature>
<proteinExistence type="predicted"/>
<dbReference type="Gene3D" id="1.10.10.10">
    <property type="entry name" value="Winged helix-like DNA-binding domain superfamily/Winged helix DNA-binding domain"/>
    <property type="match status" value="1"/>
</dbReference>
<evidence type="ECO:0000259" key="4">
    <source>
        <dbReference type="PROSITE" id="PS50949"/>
    </source>
</evidence>
<dbReference type="PANTHER" id="PTHR43537:SF49">
    <property type="entry name" value="TRANSCRIPTIONAL REGULATORY PROTEIN"/>
    <property type="match status" value="1"/>
</dbReference>